<organism evidence="4 5">
    <name type="scientific">Kangiella aquimarina</name>
    <dbReference type="NCBI Taxonomy" id="261965"/>
    <lineage>
        <taxon>Bacteria</taxon>
        <taxon>Pseudomonadati</taxon>
        <taxon>Pseudomonadota</taxon>
        <taxon>Gammaproteobacteria</taxon>
        <taxon>Kangiellales</taxon>
        <taxon>Kangiellaceae</taxon>
        <taxon>Kangiella</taxon>
    </lineage>
</organism>
<dbReference type="SFLD" id="SFLDG01129">
    <property type="entry name" value="C1.5:_HAD__Beta-PGM__Phosphata"/>
    <property type="match status" value="1"/>
</dbReference>
<dbReference type="PANTHER" id="PTHR46470:SF4">
    <property type="entry name" value="5-AMINO-6-(5-PHOSPHO-D-RIBITYLAMINO)URACIL PHOSPHATASE YIGB"/>
    <property type="match status" value="1"/>
</dbReference>
<protein>
    <submittedName>
        <fullName evidence="4">HAD-IA family hydrolase</fullName>
    </submittedName>
</protein>
<keyword evidence="5" id="KW-1185">Reference proteome</keyword>
<dbReference type="SUPFAM" id="SSF56784">
    <property type="entry name" value="HAD-like"/>
    <property type="match status" value="1"/>
</dbReference>
<keyword evidence="3" id="KW-0460">Magnesium</keyword>
<dbReference type="GO" id="GO:0016787">
    <property type="term" value="F:hydrolase activity"/>
    <property type="evidence" value="ECO:0007669"/>
    <property type="project" value="UniProtKB-KW"/>
</dbReference>
<proteinExistence type="predicted"/>
<dbReference type="InterPro" id="IPR036412">
    <property type="entry name" value="HAD-like_sf"/>
</dbReference>
<evidence type="ECO:0000313" key="4">
    <source>
        <dbReference type="EMBL" id="WQG85513.1"/>
    </source>
</evidence>
<evidence type="ECO:0000256" key="2">
    <source>
        <dbReference type="ARBA" id="ARBA00022801"/>
    </source>
</evidence>
<dbReference type="Gene3D" id="1.20.120.1600">
    <property type="match status" value="1"/>
</dbReference>
<dbReference type="InterPro" id="IPR023214">
    <property type="entry name" value="HAD_sf"/>
</dbReference>
<evidence type="ECO:0000256" key="1">
    <source>
        <dbReference type="ARBA" id="ARBA00001946"/>
    </source>
</evidence>
<dbReference type="InterPro" id="IPR006439">
    <property type="entry name" value="HAD-SF_hydro_IA"/>
</dbReference>
<comment type="cofactor">
    <cofactor evidence="1">
        <name>Mg(2+)</name>
        <dbReference type="ChEBI" id="CHEBI:18420"/>
    </cofactor>
</comment>
<dbReference type="Proteomes" id="UP001324185">
    <property type="component" value="Chromosome"/>
</dbReference>
<dbReference type="InterPro" id="IPR051400">
    <property type="entry name" value="HAD-like_hydrolase"/>
</dbReference>
<dbReference type="PANTHER" id="PTHR46470">
    <property type="entry name" value="N-ACYLNEURAMINATE-9-PHOSPHATASE"/>
    <property type="match status" value="1"/>
</dbReference>
<dbReference type="Pfam" id="PF00702">
    <property type="entry name" value="Hydrolase"/>
    <property type="match status" value="1"/>
</dbReference>
<keyword evidence="2 4" id="KW-0378">Hydrolase</keyword>
<dbReference type="SFLD" id="SFLDS00003">
    <property type="entry name" value="Haloacid_Dehalogenase"/>
    <property type="match status" value="1"/>
</dbReference>
<dbReference type="EMBL" id="CP140158">
    <property type="protein sequence ID" value="WQG85513.1"/>
    <property type="molecule type" value="Genomic_DNA"/>
</dbReference>
<reference evidence="4 5" key="1">
    <citation type="submission" date="2023-11" db="EMBL/GenBank/DDBJ databases">
        <title>MicrobeMod: A computational toolkit for identifying prokaryotic methylation and restriction-modification with nanopore sequencing.</title>
        <authorList>
            <person name="Crits-Christoph A."/>
            <person name="Kang S.C."/>
            <person name="Lee H."/>
            <person name="Ostrov N."/>
        </authorList>
    </citation>
    <scope>NUCLEOTIDE SEQUENCE [LARGE SCALE GENOMIC DNA]</scope>
    <source>
        <strain evidence="4 5">DSMZ 16071</strain>
    </source>
</reference>
<evidence type="ECO:0000313" key="5">
    <source>
        <dbReference type="Proteomes" id="UP001324185"/>
    </source>
</evidence>
<evidence type="ECO:0000256" key="3">
    <source>
        <dbReference type="ARBA" id="ARBA00022842"/>
    </source>
</evidence>
<dbReference type="RefSeq" id="WP_018623500.1">
    <property type="nucleotide sequence ID" value="NZ_CP140158.1"/>
</dbReference>
<gene>
    <name evidence="4" type="ORF">SR900_01210</name>
</gene>
<sequence>MTEKIKEIDWQQVKVISFDLDDTLWDNRGVIEKCEQDLLEFLAKEHPPIGEKYDVAAMQAISKKLIQEDRPELDNMTVLRKEMIHQMLEQTGGGAALINPAFAVFYGCRSQIEIPQITHDLLKKLKTKYSLFATSNGNSNLYALGLMDYFEHHFIAGIHGRAKPSPEMLHKICEIKNIEPQQLLHIGDSYETDIKSSIAADCQHLEIHVNDIGKLYEWVVS</sequence>
<name>A0ABZ0X4M7_9GAMM</name>
<accession>A0ABZ0X4M7</accession>
<dbReference type="Gene3D" id="3.40.50.1000">
    <property type="entry name" value="HAD superfamily/HAD-like"/>
    <property type="match status" value="1"/>
</dbReference>
<dbReference type="NCBIfam" id="TIGR01549">
    <property type="entry name" value="HAD-SF-IA-v1"/>
    <property type="match status" value="1"/>
</dbReference>